<keyword evidence="4" id="KW-0547">Nucleotide-binding</keyword>
<comment type="catalytic activity">
    <reaction evidence="5">
        <text>a 2'-deoxyribonucleoside 5'-diphosphate + [thioredoxin]-disulfide + H2O = a ribonucleoside 5'-diphosphate + [thioredoxin]-dithiol</text>
        <dbReference type="Rhea" id="RHEA:23252"/>
        <dbReference type="Rhea" id="RHEA-COMP:10698"/>
        <dbReference type="Rhea" id="RHEA-COMP:10700"/>
        <dbReference type="ChEBI" id="CHEBI:15377"/>
        <dbReference type="ChEBI" id="CHEBI:29950"/>
        <dbReference type="ChEBI" id="CHEBI:50058"/>
        <dbReference type="ChEBI" id="CHEBI:57930"/>
        <dbReference type="ChEBI" id="CHEBI:73316"/>
        <dbReference type="EC" id="1.17.4.1"/>
    </reaction>
</comment>
<organism evidence="7 8">
    <name type="scientific">Megamonas hypermegale</name>
    <dbReference type="NCBI Taxonomy" id="158847"/>
    <lineage>
        <taxon>Bacteria</taxon>
        <taxon>Bacillati</taxon>
        <taxon>Bacillota</taxon>
        <taxon>Negativicutes</taxon>
        <taxon>Selenomonadales</taxon>
        <taxon>Selenomonadaceae</taxon>
        <taxon>Megamonas</taxon>
    </lineage>
</organism>
<dbReference type="Proteomes" id="UP000780768">
    <property type="component" value="Unassembled WGS sequence"/>
</dbReference>
<name>A0A921HM26_9FIRM</name>
<accession>A0A921HM26</accession>
<dbReference type="EMBL" id="DYVR01000083">
    <property type="protein sequence ID" value="HJF84638.1"/>
    <property type="molecule type" value="Genomic_DNA"/>
</dbReference>
<evidence type="ECO:0000313" key="8">
    <source>
        <dbReference type="Proteomes" id="UP000780768"/>
    </source>
</evidence>
<dbReference type="GO" id="GO:0004748">
    <property type="term" value="F:ribonucleoside-diphosphate reductase activity, thioredoxin disulfide as acceptor"/>
    <property type="evidence" value="ECO:0007669"/>
    <property type="project" value="UniProtKB-EC"/>
</dbReference>
<evidence type="ECO:0000256" key="5">
    <source>
        <dbReference type="ARBA" id="ARBA00047754"/>
    </source>
</evidence>
<dbReference type="InterPro" id="IPR023806">
    <property type="entry name" value="CHP03905"/>
</dbReference>
<evidence type="ECO:0000256" key="3">
    <source>
        <dbReference type="ARBA" id="ARBA00022634"/>
    </source>
</evidence>
<evidence type="ECO:0000256" key="1">
    <source>
        <dbReference type="ARBA" id="ARBA00007405"/>
    </source>
</evidence>
<dbReference type="Pfam" id="PF12637">
    <property type="entry name" value="TSCPD"/>
    <property type="match status" value="1"/>
</dbReference>
<dbReference type="GO" id="GO:0071897">
    <property type="term" value="P:DNA biosynthetic process"/>
    <property type="evidence" value="ECO:0007669"/>
    <property type="project" value="UniProtKB-KW"/>
</dbReference>
<reference evidence="7" key="2">
    <citation type="submission" date="2021-09" db="EMBL/GenBank/DDBJ databases">
        <authorList>
            <person name="Gilroy R."/>
        </authorList>
    </citation>
    <scope>NUCLEOTIDE SEQUENCE</scope>
    <source>
        <strain evidence="7">7318</strain>
    </source>
</reference>
<dbReference type="EC" id="1.17.4.1" evidence="2"/>
<gene>
    <name evidence="7" type="ORF">K8V65_03110</name>
</gene>
<evidence type="ECO:0000256" key="2">
    <source>
        <dbReference type="ARBA" id="ARBA00012274"/>
    </source>
</evidence>
<dbReference type="GO" id="GO:0000166">
    <property type="term" value="F:nucleotide binding"/>
    <property type="evidence" value="ECO:0007669"/>
    <property type="project" value="UniProtKB-KW"/>
</dbReference>
<dbReference type="NCBIfam" id="TIGR03905">
    <property type="entry name" value="TIGR03905_4_Cys"/>
    <property type="match status" value="1"/>
</dbReference>
<evidence type="ECO:0000259" key="6">
    <source>
        <dbReference type="Pfam" id="PF12637"/>
    </source>
</evidence>
<dbReference type="AlphaFoldDB" id="A0A921HM26"/>
<evidence type="ECO:0000256" key="4">
    <source>
        <dbReference type="ARBA" id="ARBA00022741"/>
    </source>
</evidence>
<comment type="similarity">
    <text evidence="1">Belongs to the ribonucleoside diphosphate reductase class-2 family.</text>
</comment>
<reference evidence="7" key="1">
    <citation type="journal article" date="2021" name="PeerJ">
        <title>Extensive microbial diversity within the chicken gut microbiome revealed by metagenomics and culture.</title>
        <authorList>
            <person name="Gilroy R."/>
            <person name="Ravi A."/>
            <person name="Getino M."/>
            <person name="Pursley I."/>
            <person name="Horton D.L."/>
            <person name="Alikhan N.F."/>
            <person name="Baker D."/>
            <person name="Gharbi K."/>
            <person name="Hall N."/>
            <person name="Watson M."/>
            <person name="Adriaenssens E.M."/>
            <person name="Foster-Nyarko E."/>
            <person name="Jarju S."/>
            <person name="Secka A."/>
            <person name="Antonio M."/>
            <person name="Oren A."/>
            <person name="Chaudhuri R.R."/>
            <person name="La Ragione R."/>
            <person name="Hildebrand F."/>
            <person name="Pallen M.J."/>
        </authorList>
    </citation>
    <scope>NUCLEOTIDE SEQUENCE</scope>
    <source>
        <strain evidence="7">7318</strain>
    </source>
</reference>
<evidence type="ECO:0000313" key="7">
    <source>
        <dbReference type="EMBL" id="HJF84638.1"/>
    </source>
</evidence>
<dbReference type="RefSeq" id="WP_289548321.1">
    <property type="nucleotide sequence ID" value="NZ_CALXYC010000005.1"/>
</dbReference>
<comment type="caution">
    <text evidence="7">The sequence shown here is derived from an EMBL/GenBank/DDBJ whole genome shotgun (WGS) entry which is preliminary data.</text>
</comment>
<protein>
    <recommendedName>
        <fullName evidence="2">ribonucleoside-diphosphate reductase</fullName>
        <ecNumber evidence="2">1.17.4.1</ecNumber>
    </recommendedName>
</protein>
<proteinExistence type="inferred from homology"/>
<keyword evidence="3" id="KW-0237">DNA synthesis</keyword>
<dbReference type="InterPro" id="IPR024434">
    <property type="entry name" value="TSCPD_dom"/>
</dbReference>
<sequence length="84" mass="9081">MKNFSYTTSGTCSQQINFSLDDQNRIHNLEFIGGCNGNLQGISHLVENEAAQSVINKCSGIRCGMKSTSCPDQLAKALSLALQE</sequence>
<feature type="domain" description="TSCPD" evidence="6">
    <location>
        <begin position="5"/>
        <end position="81"/>
    </location>
</feature>